<dbReference type="Proteomes" id="UP001367508">
    <property type="component" value="Unassembled WGS sequence"/>
</dbReference>
<dbReference type="AlphaFoldDB" id="A0AAN9LL35"/>
<protein>
    <submittedName>
        <fullName evidence="1">Uncharacterized protein</fullName>
    </submittedName>
</protein>
<keyword evidence="2" id="KW-1185">Reference proteome</keyword>
<reference evidence="1 2" key="1">
    <citation type="submission" date="2024-01" db="EMBL/GenBank/DDBJ databases">
        <title>The genomes of 5 underutilized Papilionoideae crops provide insights into root nodulation and disease resistanc.</title>
        <authorList>
            <person name="Jiang F."/>
        </authorList>
    </citation>
    <scope>NUCLEOTIDE SEQUENCE [LARGE SCALE GENOMIC DNA]</scope>
    <source>
        <strain evidence="1">LVBAO_FW01</strain>
        <tissue evidence="1">Leaves</tissue>
    </source>
</reference>
<accession>A0AAN9LL35</accession>
<organism evidence="1 2">
    <name type="scientific">Canavalia gladiata</name>
    <name type="common">Sword bean</name>
    <name type="synonym">Dolichos gladiatus</name>
    <dbReference type="NCBI Taxonomy" id="3824"/>
    <lineage>
        <taxon>Eukaryota</taxon>
        <taxon>Viridiplantae</taxon>
        <taxon>Streptophyta</taxon>
        <taxon>Embryophyta</taxon>
        <taxon>Tracheophyta</taxon>
        <taxon>Spermatophyta</taxon>
        <taxon>Magnoliopsida</taxon>
        <taxon>eudicotyledons</taxon>
        <taxon>Gunneridae</taxon>
        <taxon>Pentapetalae</taxon>
        <taxon>rosids</taxon>
        <taxon>fabids</taxon>
        <taxon>Fabales</taxon>
        <taxon>Fabaceae</taxon>
        <taxon>Papilionoideae</taxon>
        <taxon>50 kb inversion clade</taxon>
        <taxon>NPAAA clade</taxon>
        <taxon>indigoferoid/millettioid clade</taxon>
        <taxon>Phaseoleae</taxon>
        <taxon>Canavalia</taxon>
    </lineage>
</organism>
<dbReference type="EMBL" id="JAYMYQ010000004">
    <property type="protein sequence ID" value="KAK7336142.1"/>
    <property type="molecule type" value="Genomic_DNA"/>
</dbReference>
<gene>
    <name evidence="1" type="ORF">VNO77_16675</name>
</gene>
<evidence type="ECO:0000313" key="1">
    <source>
        <dbReference type="EMBL" id="KAK7336142.1"/>
    </source>
</evidence>
<proteinExistence type="predicted"/>
<sequence>MDGKDRGNMGVKKSVQTNKKQLASITYTLELRSTVVMWSFLHVALLHSNVANCFISEVICGFPNSLETPPGLHAQVL</sequence>
<evidence type="ECO:0000313" key="2">
    <source>
        <dbReference type="Proteomes" id="UP001367508"/>
    </source>
</evidence>
<comment type="caution">
    <text evidence="1">The sequence shown here is derived from an EMBL/GenBank/DDBJ whole genome shotgun (WGS) entry which is preliminary data.</text>
</comment>
<name>A0AAN9LL35_CANGL</name>